<reference evidence="1" key="1">
    <citation type="submission" date="2019-09" db="EMBL/GenBank/DDBJ databases">
        <title>Draft genome information of white flower Hibiscus syriacus.</title>
        <authorList>
            <person name="Kim Y.-M."/>
        </authorList>
    </citation>
    <scope>NUCLEOTIDE SEQUENCE [LARGE SCALE GENOMIC DNA]</scope>
    <source>
        <strain evidence="1">YM2019G1</strain>
    </source>
</reference>
<dbReference type="AlphaFoldDB" id="A0A6A3B884"/>
<dbReference type="EMBL" id="VEPZ02000921">
    <property type="protein sequence ID" value="KAE8711159.1"/>
    <property type="molecule type" value="Genomic_DNA"/>
</dbReference>
<gene>
    <name evidence="1" type="ORF">F3Y22_tig00110303pilonHSYRG00376</name>
</gene>
<sequence length="83" mass="9384">MAFDLWGPSFPEVGILQKKAAISYKPERRYEENALNEKSCVQVLSILIAKVDTLMNLKKIWCCSKVNWSGMNMKNGMTSAVMP</sequence>
<organism evidence="1 2">
    <name type="scientific">Hibiscus syriacus</name>
    <name type="common">Rose of Sharon</name>
    <dbReference type="NCBI Taxonomy" id="106335"/>
    <lineage>
        <taxon>Eukaryota</taxon>
        <taxon>Viridiplantae</taxon>
        <taxon>Streptophyta</taxon>
        <taxon>Embryophyta</taxon>
        <taxon>Tracheophyta</taxon>
        <taxon>Spermatophyta</taxon>
        <taxon>Magnoliopsida</taxon>
        <taxon>eudicotyledons</taxon>
        <taxon>Gunneridae</taxon>
        <taxon>Pentapetalae</taxon>
        <taxon>rosids</taxon>
        <taxon>malvids</taxon>
        <taxon>Malvales</taxon>
        <taxon>Malvaceae</taxon>
        <taxon>Malvoideae</taxon>
        <taxon>Hibiscus</taxon>
    </lineage>
</organism>
<accession>A0A6A3B884</accession>
<protein>
    <submittedName>
        <fullName evidence="1">Uncharacterized protein</fullName>
    </submittedName>
</protein>
<proteinExistence type="predicted"/>
<comment type="caution">
    <text evidence="1">The sequence shown here is derived from an EMBL/GenBank/DDBJ whole genome shotgun (WGS) entry which is preliminary data.</text>
</comment>
<evidence type="ECO:0000313" key="2">
    <source>
        <dbReference type="Proteomes" id="UP000436088"/>
    </source>
</evidence>
<evidence type="ECO:0000313" key="1">
    <source>
        <dbReference type="EMBL" id="KAE8711159.1"/>
    </source>
</evidence>
<dbReference type="Proteomes" id="UP000436088">
    <property type="component" value="Unassembled WGS sequence"/>
</dbReference>
<name>A0A6A3B884_HIBSY</name>
<keyword evidence="2" id="KW-1185">Reference proteome</keyword>